<sequence>MAGLAGRTQSSKKPPEKRIAFSLLFSSSKECKYGCRSEAAPQKKQPS</sequence>
<name>A0A834SNM2_9FABA</name>
<accession>A0A834SNM2</accession>
<evidence type="ECO:0000313" key="1">
    <source>
        <dbReference type="EMBL" id="KAF7807279.1"/>
    </source>
</evidence>
<reference evidence="1" key="1">
    <citation type="submission" date="2020-09" db="EMBL/GenBank/DDBJ databases">
        <title>Genome-Enabled Discovery of Anthraquinone Biosynthesis in Senna tora.</title>
        <authorList>
            <person name="Kang S.-H."/>
            <person name="Pandey R.P."/>
            <person name="Lee C.-M."/>
            <person name="Sim J.-S."/>
            <person name="Jeong J.-T."/>
            <person name="Choi B.-S."/>
            <person name="Jung M."/>
            <person name="Ginzburg D."/>
            <person name="Zhao K."/>
            <person name="Won S.Y."/>
            <person name="Oh T.-J."/>
            <person name="Yu Y."/>
            <person name="Kim N.-H."/>
            <person name="Lee O.R."/>
            <person name="Lee T.-H."/>
            <person name="Bashyal P."/>
            <person name="Kim T.-S."/>
            <person name="Lee W.-H."/>
            <person name="Kawkins C."/>
            <person name="Kim C.-K."/>
            <person name="Kim J.S."/>
            <person name="Ahn B.O."/>
            <person name="Rhee S.Y."/>
            <person name="Sohng J.K."/>
        </authorList>
    </citation>
    <scope>NUCLEOTIDE SEQUENCE</scope>
    <source>
        <tissue evidence="1">Leaf</tissue>
    </source>
</reference>
<protein>
    <submittedName>
        <fullName evidence="1">Uncharacterized protein</fullName>
    </submittedName>
</protein>
<dbReference type="EMBL" id="JAAIUW010000012">
    <property type="protein sequence ID" value="KAF7807279.1"/>
    <property type="molecule type" value="Genomic_DNA"/>
</dbReference>
<keyword evidence="2" id="KW-1185">Reference proteome</keyword>
<comment type="caution">
    <text evidence="1">The sequence shown here is derived from an EMBL/GenBank/DDBJ whole genome shotgun (WGS) entry which is preliminary data.</text>
</comment>
<organism evidence="1 2">
    <name type="scientific">Senna tora</name>
    <dbReference type="NCBI Taxonomy" id="362788"/>
    <lineage>
        <taxon>Eukaryota</taxon>
        <taxon>Viridiplantae</taxon>
        <taxon>Streptophyta</taxon>
        <taxon>Embryophyta</taxon>
        <taxon>Tracheophyta</taxon>
        <taxon>Spermatophyta</taxon>
        <taxon>Magnoliopsida</taxon>
        <taxon>eudicotyledons</taxon>
        <taxon>Gunneridae</taxon>
        <taxon>Pentapetalae</taxon>
        <taxon>rosids</taxon>
        <taxon>fabids</taxon>
        <taxon>Fabales</taxon>
        <taxon>Fabaceae</taxon>
        <taxon>Caesalpinioideae</taxon>
        <taxon>Cassia clade</taxon>
        <taxon>Senna</taxon>
    </lineage>
</organism>
<proteinExistence type="predicted"/>
<dbReference type="AlphaFoldDB" id="A0A834SNM2"/>
<evidence type="ECO:0000313" key="2">
    <source>
        <dbReference type="Proteomes" id="UP000634136"/>
    </source>
</evidence>
<dbReference type="Proteomes" id="UP000634136">
    <property type="component" value="Unassembled WGS sequence"/>
</dbReference>
<gene>
    <name evidence="1" type="ORF">G2W53_039440</name>
</gene>